<proteinExistence type="predicted"/>
<dbReference type="EMBL" id="JAQQBS010001423">
    <property type="protein sequence ID" value="KAK0160128.1"/>
    <property type="molecule type" value="Genomic_DNA"/>
</dbReference>
<keyword evidence="1" id="KW-0472">Membrane</keyword>
<keyword evidence="1" id="KW-1133">Transmembrane helix</keyword>
<name>A0AA39C977_9HYME</name>
<reference evidence="2" key="2">
    <citation type="submission" date="2023-03" db="EMBL/GenBank/DDBJ databases">
        <authorList>
            <person name="Inwood S.N."/>
            <person name="Skelly J.G."/>
            <person name="Guhlin J."/>
            <person name="Harrop T.W.R."/>
            <person name="Goldson S.G."/>
            <person name="Dearden P.K."/>
        </authorList>
    </citation>
    <scope>NUCLEOTIDE SEQUENCE</scope>
    <source>
        <strain evidence="2">Irish</strain>
        <tissue evidence="2">Whole body</tissue>
    </source>
</reference>
<dbReference type="Proteomes" id="UP001168990">
    <property type="component" value="Unassembled WGS sequence"/>
</dbReference>
<accession>A0AA39C977</accession>
<evidence type="ECO:0000313" key="2">
    <source>
        <dbReference type="EMBL" id="KAK0160128.1"/>
    </source>
</evidence>
<comment type="caution">
    <text evidence="2">The sequence shown here is derived from an EMBL/GenBank/DDBJ whole genome shotgun (WGS) entry which is preliminary data.</text>
</comment>
<protein>
    <submittedName>
        <fullName evidence="2">Uncharacterized protein</fullName>
    </submittedName>
</protein>
<keyword evidence="1" id="KW-0812">Transmembrane</keyword>
<keyword evidence="3" id="KW-1185">Reference proteome</keyword>
<reference evidence="2" key="1">
    <citation type="journal article" date="2023" name="bioRxiv">
        <title>Scaffold-level genome assemblies of two parasitoid biocontrol wasps reveal the parthenogenesis mechanism and an associated novel virus.</title>
        <authorList>
            <person name="Inwood S."/>
            <person name="Skelly J."/>
            <person name="Guhlin J."/>
            <person name="Harrop T."/>
            <person name="Goldson S."/>
            <person name="Dearden P."/>
        </authorList>
    </citation>
    <scope>NUCLEOTIDE SEQUENCE</scope>
    <source>
        <strain evidence="2">Irish</strain>
        <tissue evidence="2">Whole body</tissue>
    </source>
</reference>
<organism evidence="2 3">
    <name type="scientific">Microctonus aethiopoides</name>
    <dbReference type="NCBI Taxonomy" id="144406"/>
    <lineage>
        <taxon>Eukaryota</taxon>
        <taxon>Metazoa</taxon>
        <taxon>Ecdysozoa</taxon>
        <taxon>Arthropoda</taxon>
        <taxon>Hexapoda</taxon>
        <taxon>Insecta</taxon>
        <taxon>Pterygota</taxon>
        <taxon>Neoptera</taxon>
        <taxon>Endopterygota</taxon>
        <taxon>Hymenoptera</taxon>
        <taxon>Apocrita</taxon>
        <taxon>Ichneumonoidea</taxon>
        <taxon>Braconidae</taxon>
        <taxon>Euphorinae</taxon>
        <taxon>Microctonus</taxon>
    </lineage>
</organism>
<gene>
    <name evidence="2" type="ORF">PV328_007566</name>
</gene>
<sequence length="110" mass="12928">MRIPQFSVVRMDNGGMRSTQVFRVLSYAIANILLVRGTDVKRFMQKNSRKNTSTVHGGIYTGVYKFHHECKKGFIKRNQSRDEQKPRSMEDKISMLKKNVEMKLFIVTWK</sequence>
<feature type="transmembrane region" description="Helical" evidence="1">
    <location>
        <begin position="20"/>
        <end position="38"/>
    </location>
</feature>
<dbReference type="AlphaFoldDB" id="A0AA39C977"/>
<evidence type="ECO:0000256" key="1">
    <source>
        <dbReference type="SAM" id="Phobius"/>
    </source>
</evidence>
<evidence type="ECO:0000313" key="3">
    <source>
        <dbReference type="Proteomes" id="UP001168990"/>
    </source>
</evidence>